<feature type="transmembrane region" description="Helical" evidence="9">
    <location>
        <begin position="300"/>
        <end position="317"/>
    </location>
</feature>
<evidence type="ECO:0000256" key="1">
    <source>
        <dbReference type="ARBA" id="ARBA00004141"/>
    </source>
</evidence>
<evidence type="ECO:0000256" key="2">
    <source>
        <dbReference type="ARBA" id="ARBA00008744"/>
    </source>
</evidence>
<dbReference type="AlphaFoldDB" id="A0A7M5WVY2"/>
<dbReference type="EnsemblMetazoa" id="CLYHEMT013991.1">
    <property type="protein sequence ID" value="CLYHEMP013991.1"/>
    <property type="gene ID" value="CLYHEMG013991"/>
</dbReference>
<dbReference type="PANTHER" id="PTHR31488">
    <property type="entry name" value="DPY-19-LIKE 1, LIKE (H. SAPIENS)"/>
    <property type="match status" value="1"/>
</dbReference>
<feature type="transmembrane region" description="Helical" evidence="9">
    <location>
        <begin position="255"/>
        <end position="272"/>
    </location>
</feature>
<evidence type="ECO:0000256" key="6">
    <source>
        <dbReference type="ARBA" id="ARBA00022989"/>
    </source>
</evidence>
<keyword evidence="4" id="KW-0808">Transferase</keyword>
<feature type="transmembrane region" description="Helical" evidence="9">
    <location>
        <begin position="473"/>
        <end position="491"/>
    </location>
</feature>
<evidence type="ECO:0000256" key="5">
    <source>
        <dbReference type="ARBA" id="ARBA00022692"/>
    </source>
</evidence>
<dbReference type="Proteomes" id="UP000594262">
    <property type="component" value="Unplaced"/>
</dbReference>
<dbReference type="GO" id="GO:0005637">
    <property type="term" value="C:nuclear inner membrane"/>
    <property type="evidence" value="ECO:0007669"/>
    <property type="project" value="TreeGrafter"/>
</dbReference>
<dbReference type="GO" id="GO:0000030">
    <property type="term" value="F:mannosyltransferase activity"/>
    <property type="evidence" value="ECO:0007669"/>
    <property type="project" value="InterPro"/>
</dbReference>
<keyword evidence="6 9" id="KW-1133">Transmembrane helix</keyword>
<dbReference type="PANTHER" id="PTHR31488:SF1">
    <property type="entry name" value="C-MANNOSYLTRANSFERASE DPY19L1"/>
    <property type="match status" value="1"/>
</dbReference>
<feature type="transmembrane region" description="Helical" evidence="9">
    <location>
        <begin position="189"/>
        <end position="212"/>
    </location>
</feature>
<sequence>MGKGRNAKSLPKSRSHDKKNDKSSSIDISSLGIDKYKIFVLILAAIIGYLHSQHVYGMFEQQRFFSHLSTLERELSFRTEMGLYYSYYKTMAEAPSLYDGLHDLVRCNITEYPDKVNVLRRFNLYPEVFLGMAYRAYNYVSSVMNWETKKCYSINRGQGLSPVESCVGLGDIAHFYVFPIFGLAGFQMAVIFILGCYVGGNILGGVLSVSSFFFNHGEATRVMWTPPLRESFSFPFLMVQMLTVVHILKVHKPSVFHSILLAITTVLFMLPWQFAQFALLTQVCSLFALYILKFIDSKRMLVFLNGLLIGHAVNFVAQFANTLLLSSFFMAAMIAILIVVKLESTIEKLPNRVLIWLVQGISFIVLSVAIKIAIAIVFQIKDDAHIFDILKSKFTDYKDFHTQLYVCAPEFDFIGWEYFEKLSKTFLIPSAGFVTLTVVIRVLINEWKYWIVGENIQEDDDDQTSPTKPFARALYLVLQAACFLVMAVMLMRLKLFSTPALCILSSLLASREVYSFIPKRIQQYAAVFIILGVMSVQGYPNLKEQFNMKGEYNNPELEQLIEWLREHSNPNDVFAGAMPTMAAIKLSVKRPIVNHPHYEDSGLRARTKRVYQMYSRKPCEFVHDEIKAMGVTYYVFEDSWCFRSFRDGCALPEVWDIEDPKNKGRPSCCSLIRQNPGRFKIIFSNKTYVVLKV</sequence>
<comment type="similarity">
    <text evidence="2">Belongs to the dpy-19 family.</text>
</comment>
<proteinExistence type="inferred from homology"/>
<feature type="transmembrane region" description="Helical" evidence="9">
    <location>
        <begin position="426"/>
        <end position="444"/>
    </location>
</feature>
<evidence type="ECO:0000256" key="4">
    <source>
        <dbReference type="ARBA" id="ARBA00022679"/>
    </source>
</evidence>
<feature type="region of interest" description="Disordered" evidence="8">
    <location>
        <begin position="1"/>
        <end position="24"/>
    </location>
</feature>
<dbReference type="InterPro" id="IPR047462">
    <property type="entry name" value="Dpy19"/>
</dbReference>
<feature type="transmembrane region" description="Helical" evidence="9">
    <location>
        <begin position="38"/>
        <end position="59"/>
    </location>
</feature>
<evidence type="ECO:0000256" key="7">
    <source>
        <dbReference type="ARBA" id="ARBA00023136"/>
    </source>
</evidence>
<evidence type="ECO:0000256" key="8">
    <source>
        <dbReference type="SAM" id="MobiDB-lite"/>
    </source>
</evidence>
<protein>
    <submittedName>
        <fullName evidence="10">Uncharacterized protein</fullName>
    </submittedName>
</protein>
<reference evidence="10" key="1">
    <citation type="submission" date="2021-01" db="UniProtKB">
        <authorList>
            <consortium name="EnsemblMetazoa"/>
        </authorList>
    </citation>
    <scope>IDENTIFICATION</scope>
</reference>
<keyword evidence="7 9" id="KW-0472">Membrane</keyword>
<dbReference type="Pfam" id="PF10034">
    <property type="entry name" value="Dpy19"/>
    <property type="match status" value="1"/>
</dbReference>
<name>A0A7M5WVY2_9CNID</name>
<organism evidence="10 11">
    <name type="scientific">Clytia hemisphaerica</name>
    <dbReference type="NCBI Taxonomy" id="252671"/>
    <lineage>
        <taxon>Eukaryota</taxon>
        <taxon>Metazoa</taxon>
        <taxon>Cnidaria</taxon>
        <taxon>Hydrozoa</taxon>
        <taxon>Hydroidolina</taxon>
        <taxon>Leptothecata</taxon>
        <taxon>Obeliida</taxon>
        <taxon>Clytiidae</taxon>
        <taxon>Clytia</taxon>
    </lineage>
</organism>
<evidence type="ECO:0000313" key="10">
    <source>
        <dbReference type="EnsemblMetazoa" id="CLYHEMP013991.1"/>
    </source>
</evidence>
<accession>A0A7M5WVY2</accession>
<evidence type="ECO:0000256" key="9">
    <source>
        <dbReference type="SAM" id="Phobius"/>
    </source>
</evidence>
<evidence type="ECO:0000256" key="3">
    <source>
        <dbReference type="ARBA" id="ARBA00022676"/>
    </source>
</evidence>
<comment type="subcellular location">
    <subcellularLocation>
        <location evidence="1">Membrane</location>
        <topology evidence="1">Multi-pass membrane protein</topology>
    </subcellularLocation>
</comment>
<feature type="transmembrane region" description="Helical" evidence="9">
    <location>
        <begin position="232"/>
        <end position="248"/>
    </location>
</feature>
<feature type="transmembrane region" description="Helical" evidence="9">
    <location>
        <begin position="354"/>
        <end position="378"/>
    </location>
</feature>
<evidence type="ECO:0000313" key="11">
    <source>
        <dbReference type="Proteomes" id="UP000594262"/>
    </source>
</evidence>
<dbReference type="CDD" id="cd20177">
    <property type="entry name" value="Dpy19"/>
    <property type="match status" value="1"/>
</dbReference>
<feature type="transmembrane region" description="Helical" evidence="9">
    <location>
        <begin position="323"/>
        <end position="342"/>
    </location>
</feature>
<keyword evidence="5 9" id="KW-0812">Transmembrane</keyword>
<keyword evidence="11" id="KW-1185">Reference proteome</keyword>
<dbReference type="OrthoDB" id="6019623at2759"/>
<dbReference type="InterPro" id="IPR018732">
    <property type="entry name" value="Dpy-19/Dpy-19-like"/>
</dbReference>
<keyword evidence="3" id="KW-0328">Glycosyltransferase</keyword>